<proteinExistence type="inferred from homology"/>
<dbReference type="PANTHER" id="PTHR21237:SF23">
    <property type="entry name" value="GRPE PROTEIN HOMOLOG, MITOCHONDRIAL"/>
    <property type="match status" value="1"/>
</dbReference>
<dbReference type="SUPFAM" id="SSF58014">
    <property type="entry name" value="Coiled-coil domain of nucleotide exchange factor GrpE"/>
    <property type="match status" value="1"/>
</dbReference>
<dbReference type="AlphaFoldDB" id="A0A6G0U9R3"/>
<reference evidence="7 8" key="1">
    <citation type="submission" date="2019-08" db="EMBL/GenBank/DDBJ databases">
        <title>The genome of the soybean aphid Biotype 1, its phylome, world population structure and adaptation to the North American continent.</title>
        <authorList>
            <person name="Giordano R."/>
            <person name="Donthu R.K."/>
            <person name="Hernandez A.G."/>
            <person name="Wright C.L."/>
            <person name="Zimin A.V."/>
        </authorList>
    </citation>
    <scope>NUCLEOTIDE SEQUENCE [LARGE SCALE GENOMIC DNA]</scope>
    <source>
        <tissue evidence="7">Whole aphids</tissue>
    </source>
</reference>
<keyword evidence="4" id="KW-0496">Mitochondrion</keyword>
<accession>A0A6G0U9R3</accession>
<evidence type="ECO:0000256" key="5">
    <source>
        <dbReference type="RuleBase" id="RU004478"/>
    </source>
</evidence>
<dbReference type="Gene3D" id="2.30.22.10">
    <property type="entry name" value="Head domain of nucleotide exchange factor GrpE"/>
    <property type="match status" value="1"/>
</dbReference>
<evidence type="ECO:0000256" key="1">
    <source>
        <dbReference type="ARBA" id="ARBA00004305"/>
    </source>
</evidence>
<dbReference type="InterPro" id="IPR009012">
    <property type="entry name" value="GrpE_head"/>
</dbReference>
<keyword evidence="3 4" id="KW-0143">Chaperone</keyword>
<keyword evidence="8" id="KW-1185">Reference proteome</keyword>
<evidence type="ECO:0000256" key="2">
    <source>
        <dbReference type="ARBA" id="ARBA00009054"/>
    </source>
</evidence>
<dbReference type="GO" id="GO:0051082">
    <property type="term" value="F:unfolded protein binding"/>
    <property type="evidence" value="ECO:0007669"/>
    <property type="project" value="TreeGrafter"/>
</dbReference>
<evidence type="ECO:0000256" key="4">
    <source>
        <dbReference type="RuleBase" id="RU000640"/>
    </source>
</evidence>
<evidence type="ECO:0000256" key="3">
    <source>
        <dbReference type="ARBA" id="ARBA00023186"/>
    </source>
</evidence>
<dbReference type="GO" id="GO:0030150">
    <property type="term" value="P:protein import into mitochondrial matrix"/>
    <property type="evidence" value="ECO:0007669"/>
    <property type="project" value="TreeGrafter"/>
</dbReference>
<dbReference type="InterPro" id="IPR013805">
    <property type="entry name" value="GrpE_CC"/>
</dbReference>
<dbReference type="EMBL" id="VYZN01000001">
    <property type="protein sequence ID" value="KAE9545697.1"/>
    <property type="molecule type" value="Genomic_DNA"/>
</dbReference>
<sequence>MTSIINYPFRMCRSILSSSLATECRINGAIGYNIIHRKVSDAAADNAKEPLKESKEKIDIEALVKQNEDLLEENKNLTDKVRRYLAETENIRKRTIKETADAKIYAIQGFCKDLLDVADSLSKATECVPKEEVSDSNPHLKHLYEGLVTTESQLQTIFQRHGLMSINPLNEKFDPNSHKALFEQVVEGKEGGIVVVVSQIGYKLHDRIVRAAAVGISKDPNQ</sequence>
<dbReference type="HAMAP" id="MF_01151">
    <property type="entry name" value="GrpE"/>
    <property type="match status" value="1"/>
</dbReference>
<keyword evidence="6" id="KW-0175">Coiled coil</keyword>
<dbReference type="GO" id="GO:0006457">
    <property type="term" value="P:protein folding"/>
    <property type="evidence" value="ECO:0007669"/>
    <property type="project" value="InterPro"/>
</dbReference>
<dbReference type="GO" id="GO:0000774">
    <property type="term" value="F:adenyl-nucleotide exchange factor activity"/>
    <property type="evidence" value="ECO:0007669"/>
    <property type="project" value="InterPro"/>
</dbReference>
<dbReference type="PANTHER" id="PTHR21237">
    <property type="entry name" value="GRPE PROTEIN"/>
    <property type="match status" value="1"/>
</dbReference>
<dbReference type="GO" id="GO:0001405">
    <property type="term" value="C:PAM complex, Tim23 associated import motor"/>
    <property type="evidence" value="ECO:0007669"/>
    <property type="project" value="TreeGrafter"/>
</dbReference>
<evidence type="ECO:0000313" key="8">
    <source>
        <dbReference type="Proteomes" id="UP000475862"/>
    </source>
</evidence>
<comment type="caution">
    <text evidence="7">The sequence shown here is derived from an EMBL/GenBank/DDBJ whole genome shotgun (WGS) entry which is preliminary data.</text>
</comment>
<dbReference type="CDD" id="cd00446">
    <property type="entry name" value="GrpE"/>
    <property type="match status" value="1"/>
</dbReference>
<comment type="subcellular location">
    <subcellularLocation>
        <location evidence="1 4">Mitochondrion matrix</location>
    </subcellularLocation>
</comment>
<name>A0A6G0U9R3_APHGL</name>
<dbReference type="GO" id="GO:0051087">
    <property type="term" value="F:protein-folding chaperone binding"/>
    <property type="evidence" value="ECO:0007669"/>
    <property type="project" value="InterPro"/>
</dbReference>
<dbReference type="InterPro" id="IPR000740">
    <property type="entry name" value="GrpE"/>
</dbReference>
<feature type="coiled-coil region" evidence="6">
    <location>
        <begin position="60"/>
        <end position="94"/>
    </location>
</feature>
<dbReference type="PRINTS" id="PR00773">
    <property type="entry name" value="GRPEPROTEIN"/>
</dbReference>
<dbReference type="Pfam" id="PF01025">
    <property type="entry name" value="GrpE"/>
    <property type="match status" value="1"/>
</dbReference>
<dbReference type="PROSITE" id="PS01071">
    <property type="entry name" value="GRPE"/>
    <property type="match status" value="1"/>
</dbReference>
<dbReference type="GO" id="GO:0042803">
    <property type="term" value="F:protein homodimerization activity"/>
    <property type="evidence" value="ECO:0007669"/>
    <property type="project" value="InterPro"/>
</dbReference>
<comment type="function">
    <text evidence="4">Essential component of the PAM complex, a complex required for the translocation of transit peptide-containing proteins from the inner membrane into the mitochondrial matrix in an ATP-dependent manner.</text>
</comment>
<dbReference type="FunFam" id="2.30.22.10:FF:000002">
    <property type="entry name" value="GrpE protein homolog"/>
    <property type="match status" value="1"/>
</dbReference>
<evidence type="ECO:0000256" key="6">
    <source>
        <dbReference type="SAM" id="Coils"/>
    </source>
</evidence>
<protein>
    <recommendedName>
        <fullName evidence="4">GrpE protein homolog</fullName>
    </recommendedName>
</protein>
<comment type="similarity">
    <text evidence="2 5">Belongs to the GrpE family.</text>
</comment>
<gene>
    <name evidence="7" type="ORF">AGLY_001240</name>
</gene>
<evidence type="ECO:0000313" key="7">
    <source>
        <dbReference type="EMBL" id="KAE9545697.1"/>
    </source>
</evidence>
<dbReference type="SUPFAM" id="SSF51064">
    <property type="entry name" value="Head domain of nucleotide exchange factor GrpE"/>
    <property type="match status" value="1"/>
</dbReference>
<organism evidence="7 8">
    <name type="scientific">Aphis glycines</name>
    <name type="common">Soybean aphid</name>
    <dbReference type="NCBI Taxonomy" id="307491"/>
    <lineage>
        <taxon>Eukaryota</taxon>
        <taxon>Metazoa</taxon>
        <taxon>Ecdysozoa</taxon>
        <taxon>Arthropoda</taxon>
        <taxon>Hexapoda</taxon>
        <taxon>Insecta</taxon>
        <taxon>Pterygota</taxon>
        <taxon>Neoptera</taxon>
        <taxon>Paraneoptera</taxon>
        <taxon>Hemiptera</taxon>
        <taxon>Sternorrhyncha</taxon>
        <taxon>Aphidomorpha</taxon>
        <taxon>Aphidoidea</taxon>
        <taxon>Aphididae</taxon>
        <taxon>Aphidini</taxon>
        <taxon>Aphis</taxon>
        <taxon>Aphis</taxon>
    </lineage>
</organism>
<dbReference type="Gene3D" id="3.90.20.20">
    <property type="match status" value="1"/>
</dbReference>
<dbReference type="Proteomes" id="UP000475862">
    <property type="component" value="Unassembled WGS sequence"/>
</dbReference>
<dbReference type="OrthoDB" id="201635at2759"/>